<keyword evidence="1" id="KW-0732">Signal</keyword>
<evidence type="ECO:0000256" key="1">
    <source>
        <dbReference type="ARBA" id="ARBA00022729"/>
    </source>
</evidence>
<dbReference type="SMART" id="SM00217">
    <property type="entry name" value="WAP"/>
    <property type="match status" value="1"/>
</dbReference>
<dbReference type="InterPro" id="IPR050514">
    <property type="entry name" value="WAP_four-disulfide_core"/>
</dbReference>
<accession>A0A0M3HJ51</accession>
<reference evidence="6" key="1">
    <citation type="submission" date="2017-02" db="UniProtKB">
        <authorList>
            <consortium name="WormBaseParasite"/>
        </authorList>
    </citation>
    <scope>IDENTIFICATION</scope>
</reference>
<dbReference type="GO" id="GO:0004867">
    <property type="term" value="F:serine-type endopeptidase inhibitor activity"/>
    <property type="evidence" value="ECO:0007669"/>
    <property type="project" value="TreeGrafter"/>
</dbReference>
<dbReference type="InterPro" id="IPR008197">
    <property type="entry name" value="WAP_dom"/>
</dbReference>
<name>A0A0M3HJ51_ASCLU</name>
<dbReference type="InterPro" id="IPR036645">
    <property type="entry name" value="Elafin-like_sf"/>
</dbReference>
<dbReference type="GO" id="GO:0005615">
    <property type="term" value="C:extracellular space"/>
    <property type="evidence" value="ECO:0007669"/>
    <property type="project" value="TreeGrafter"/>
</dbReference>
<dbReference type="GO" id="GO:0019731">
    <property type="term" value="P:antibacterial humoral response"/>
    <property type="evidence" value="ECO:0007669"/>
    <property type="project" value="TreeGrafter"/>
</dbReference>
<evidence type="ECO:0000256" key="3">
    <source>
        <dbReference type="SAM" id="Phobius"/>
    </source>
</evidence>
<sequence length="91" mass="10203">MLKISAMMSHSLENFSVAKGGKDERLGVCPRNIPVDEKCRNECTSDSDCPEFEKCCMTNCGRLCQFPYIATGSNLFYVCVLLSLFIYNTLT</sequence>
<dbReference type="PANTHER" id="PTHR19441:SF30">
    <property type="entry name" value="ELAFIN"/>
    <property type="match status" value="1"/>
</dbReference>
<dbReference type="AlphaFoldDB" id="A0A0M3HJ51"/>
<feature type="domain" description="WAP" evidence="4">
    <location>
        <begin position="22"/>
        <end position="68"/>
    </location>
</feature>
<dbReference type="Proteomes" id="UP000036681">
    <property type="component" value="Unplaced"/>
</dbReference>
<feature type="transmembrane region" description="Helical" evidence="3">
    <location>
        <begin position="66"/>
        <end position="87"/>
    </location>
</feature>
<evidence type="ECO:0000256" key="2">
    <source>
        <dbReference type="ARBA" id="ARBA00023157"/>
    </source>
</evidence>
<dbReference type="GO" id="GO:0045087">
    <property type="term" value="P:innate immune response"/>
    <property type="evidence" value="ECO:0007669"/>
    <property type="project" value="TreeGrafter"/>
</dbReference>
<dbReference type="PRINTS" id="PR00003">
    <property type="entry name" value="4DISULPHCORE"/>
</dbReference>
<dbReference type="PANTHER" id="PTHR19441">
    <property type="entry name" value="WHEY ACDIC PROTEIN WAP"/>
    <property type="match status" value="1"/>
</dbReference>
<keyword evidence="3" id="KW-0812">Transmembrane</keyword>
<protein>
    <submittedName>
        <fullName evidence="6">WAP domain-containing protein</fullName>
    </submittedName>
</protein>
<proteinExistence type="predicted"/>
<keyword evidence="3" id="KW-0472">Membrane</keyword>
<evidence type="ECO:0000313" key="5">
    <source>
        <dbReference type="Proteomes" id="UP000036681"/>
    </source>
</evidence>
<evidence type="ECO:0000259" key="4">
    <source>
        <dbReference type="PROSITE" id="PS51390"/>
    </source>
</evidence>
<dbReference type="SUPFAM" id="SSF57256">
    <property type="entry name" value="Elafin-like"/>
    <property type="match status" value="1"/>
</dbReference>
<evidence type="ECO:0000313" key="6">
    <source>
        <dbReference type="WBParaSite" id="ALUE_0000154601-mRNA-1"/>
    </source>
</evidence>
<dbReference type="Pfam" id="PF00095">
    <property type="entry name" value="WAP"/>
    <property type="match status" value="1"/>
</dbReference>
<keyword evidence="2" id="KW-1015">Disulfide bond</keyword>
<organism evidence="5 6">
    <name type="scientific">Ascaris lumbricoides</name>
    <name type="common">Giant roundworm</name>
    <dbReference type="NCBI Taxonomy" id="6252"/>
    <lineage>
        <taxon>Eukaryota</taxon>
        <taxon>Metazoa</taxon>
        <taxon>Ecdysozoa</taxon>
        <taxon>Nematoda</taxon>
        <taxon>Chromadorea</taxon>
        <taxon>Rhabditida</taxon>
        <taxon>Spirurina</taxon>
        <taxon>Ascaridomorpha</taxon>
        <taxon>Ascaridoidea</taxon>
        <taxon>Ascarididae</taxon>
        <taxon>Ascaris</taxon>
    </lineage>
</organism>
<dbReference type="Gene3D" id="4.10.75.10">
    <property type="entry name" value="Elafin-like"/>
    <property type="match status" value="1"/>
</dbReference>
<keyword evidence="3" id="KW-1133">Transmembrane helix</keyword>
<dbReference type="WBParaSite" id="ALUE_0000154601-mRNA-1">
    <property type="protein sequence ID" value="ALUE_0000154601-mRNA-1"/>
    <property type="gene ID" value="ALUE_0000154601"/>
</dbReference>
<dbReference type="PROSITE" id="PS51390">
    <property type="entry name" value="WAP"/>
    <property type="match status" value="1"/>
</dbReference>
<keyword evidence="5" id="KW-1185">Reference proteome</keyword>